<accession>A0A6L5YI01</accession>
<reference evidence="2 3" key="1">
    <citation type="submission" date="2019-08" db="EMBL/GenBank/DDBJ databases">
        <title>In-depth cultivation of the pig gut microbiome towards novel bacterial diversity and tailored functional studies.</title>
        <authorList>
            <person name="Wylensek D."/>
            <person name="Hitch T.C.A."/>
            <person name="Clavel T."/>
        </authorList>
    </citation>
    <scope>NUCLEOTIDE SEQUENCE [LARGE SCALE GENOMIC DNA]</scope>
    <source>
        <strain evidence="2 3">WCA3-601-WT-6H</strain>
    </source>
</reference>
<protein>
    <recommendedName>
        <fullName evidence="1">BppU N-terminal domain-containing protein</fullName>
    </recommendedName>
</protein>
<dbReference type="InterPro" id="IPR018913">
    <property type="entry name" value="BppU_N"/>
</dbReference>
<dbReference type="EMBL" id="VUMU01000002">
    <property type="protein sequence ID" value="MST57292.1"/>
    <property type="molecule type" value="Genomic_DNA"/>
</dbReference>
<gene>
    <name evidence="2" type="ORF">FYJ59_03355</name>
</gene>
<organism evidence="2 3">
    <name type="scientific">Waltera intestinalis</name>
    <dbReference type="NCBI Taxonomy" id="2606635"/>
    <lineage>
        <taxon>Bacteria</taxon>
        <taxon>Bacillati</taxon>
        <taxon>Bacillota</taxon>
        <taxon>Clostridia</taxon>
        <taxon>Lachnospirales</taxon>
        <taxon>Lachnospiraceae</taxon>
        <taxon>Waltera</taxon>
    </lineage>
</organism>
<dbReference type="AlphaFoldDB" id="A0A6L5YI01"/>
<dbReference type="RefSeq" id="WP_154495259.1">
    <property type="nucleotide sequence ID" value="NZ_VUMU01000002.1"/>
</dbReference>
<dbReference type="Proteomes" id="UP000476055">
    <property type="component" value="Unassembled WGS sequence"/>
</dbReference>
<name>A0A6L5YI01_9FIRM</name>
<evidence type="ECO:0000259" key="1">
    <source>
        <dbReference type="Pfam" id="PF10651"/>
    </source>
</evidence>
<dbReference type="Pfam" id="PF10651">
    <property type="entry name" value="BppU_N"/>
    <property type="match status" value="1"/>
</dbReference>
<evidence type="ECO:0000313" key="3">
    <source>
        <dbReference type="Proteomes" id="UP000476055"/>
    </source>
</evidence>
<proteinExistence type="predicted"/>
<keyword evidence="3" id="KW-1185">Reference proteome</keyword>
<comment type="caution">
    <text evidence="2">The sequence shown here is derived from an EMBL/GenBank/DDBJ whole genome shotgun (WGS) entry which is preliminary data.</text>
</comment>
<sequence length="285" mass="31563">MQAIKYRITLDTQKSGTQKILQGFSTGEALAREIIISLTENGDPVELDEEHDQAIAYVTPEGAASPSINECTIEDNTVIYNVLQSDIAVEGITKIQIKVHHVNADNDITCSYLSPRFALEVLESDAQDSTAETSPTYTALEKALTQAKAVYEARILSVEFDENYVFHVKYADGTEYVNDDFADAYARCISSAYAAKSSENAAALYRDIAVNASNVAISARNVSESCATQTEKNLNAVQEIYNEVIKKVIYTTFSLNYETGHLQYDSPNFIFLINQSTGHLTWEYV</sequence>
<evidence type="ECO:0000313" key="2">
    <source>
        <dbReference type="EMBL" id="MST57292.1"/>
    </source>
</evidence>
<feature type="domain" description="BppU N-terminal" evidence="1">
    <location>
        <begin position="4"/>
        <end position="125"/>
    </location>
</feature>